<evidence type="ECO:0000259" key="1">
    <source>
        <dbReference type="Pfam" id="PF09348"/>
    </source>
</evidence>
<dbReference type="InterPro" id="IPR014457">
    <property type="entry name" value="UCP010260"/>
</dbReference>
<dbReference type="PIRSF" id="PIRSF010260">
    <property type="entry name" value="UCP010260"/>
    <property type="match status" value="1"/>
</dbReference>
<dbReference type="PANTHER" id="PTHR34202">
    <property type="entry name" value="UPF0548 PROTEIN"/>
    <property type="match status" value="1"/>
</dbReference>
<evidence type="ECO:0000313" key="3">
    <source>
        <dbReference type="Proteomes" id="UP001432128"/>
    </source>
</evidence>
<reference evidence="2 3" key="1">
    <citation type="submission" date="2022-10" db="EMBL/GenBank/DDBJ databases">
        <title>The complete genomes of actinobacterial strains from the NBC collection.</title>
        <authorList>
            <person name="Joergensen T.S."/>
            <person name="Alvarez Arevalo M."/>
            <person name="Sterndorff E.B."/>
            <person name="Faurdal D."/>
            <person name="Vuksanovic O."/>
            <person name="Mourched A.-S."/>
            <person name="Charusanti P."/>
            <person name="Shaw S."/>
            <person name="Blin K."/>
            <person name="Weber T."/>
        </authorList>
    </citation>
    <scope>NUCLEOTIDE SEQUENCE [LARGE SCALE GENOMIC DNA]</scope>
    <source>
        <strain evidence="2 3">NBC_00319</strain>
    </source>
</reference>
<organism evidence="2 3">
    <name type="scientific">Williamsia herbipolensis</name>
    <dbReference type="NCBI Taxonomy" id="1603258"/>
    <lineage>
        <taxon>Bacteria</taxon>
        <taxon>Bacillati</taxon>
        <taxon>Actinomycetota</taxon>
        <taxon>Actinomycetes</taxon>
        <taxon>Mycobacteriales</taxon>
        <taxon>Nocardiaceae</taxon>
        <taxon>Williamsia</taxon>
    </lineage>
</organism>
<protein>
    <submittedName>
        <fullName evidence="2">DUF1990 domain-containing protein</fullName>
    </submittedName>
</protein>
<accession>A0AAU4K469</accession>
<evidence type="ECO:0000313" key="2">
    <source>
        <dbReference type="EMBL" id="WUM20860.1"/>
    </source>
</evidence>
<dbReference type="EMBL" id="CP108021">
    <property type="protein sequence ID" value="WUM20860.1"/>
    <property type="molecule type" value="Genomic_DNA"/>
</dbReference>
<dbReference type="KEGG" id="whr:OG579_03235"/>
<name>A0AAU4K469_9NOCA</name>
<sequence length="184" mass="19633">MSRSTTRLPDATIEALRHAPFTYAEVGATADDPLPSGYAHQRREVVVGRGAQRFARCAQAVMGWQVQLRSGIAVATSDDPIVDGAIARIAIGVGPLRLHAPTRVVYVVDEDRRTGFAYGTLAGHPESGEESFVVEHRPDDSVVFVVRAFSRPGSLLTRAAGPLGPVAQHLVAGRYLRAVAGLPD</sequence>
<gene>
    <name evidence="2" type="ORF">OG579_03235</name>
</gene>
<dbReference type="InterPro" id="IPR018960">
    <property type="entry name" value="DUF1990"/>
</dbReference>
<feature type="domain" description="DUF1990" evidence="1">
    <location>
        <begin position="22"/>
        <end position="178"/>
    </location>
</feature>
<proteinExistence type="predicted"/>
<dbReference type="PANTHER" id="PTHR34202:SF1">
    <property type="entry name" value="UPF0548 PROTEIN"/>
    <property type="match status" value="1"/>
</dbReference>
<dbReference type="Pfam" id="PF09348">
    <property type="entry name" value="DUF1990"/>
    <property type="match status" value="1"/>
</dbReference>
<dbReference type="AlphaFoldDB" id="A0AAU4K469"/>
<dbReference type="RefSeq" id="WP_328858069.1">
    <property type="nucleotide sequence ID" value="NZ_CP108021.1"/>
</dbReference>
<dbReference type="Proteomes" id="UP001432128">
    <property type="component" value="Chromosome"/>
</dbReference>
<keyword evidence="3" id="KW-1185">Reference proteome</keyword>